<dbReference type="AlphaFoldDB" id="A0A8S1HDA2"/>
<evidence type="ECO:0000256" key="2">
    <source>
        <dbReference type="PROSITE-ProRule" id="PRU00285"/>
    </source>
</evidence>
<reference evidence="6" key="1">
    <citation type="submission" date="2020-10" db="EMBL/GenBank/DDBJ databases">
        <authorList>
            <person name="Kikuchi T."/>
        </authorList>
    </citation>
    <scope>NUCLEOTIDE SEQUENCE</scope>
    <source>
        <strain evidence="6">NKZ352</strain>
    </source>
</reference>
<dbReference type="SUPFAM" id="SSF49764">
    <property type="entry name" value="HSP20-like chaperones"/>
    <property type="match status" value="1"/>
</dbReference>
<evidence type="ECO:0000313" key="7">
    <source>
        <dbReference type="Proteomes" id="UP000835052"/>
    </source>
</evidence>
<dbReference type="PROSITE" id="PS01031">
    <property type="entry name" value="SHSP"/>
    <property type="match status" value="1"/>
</dbReference>
<evidence type="ECO:0000259" key="5">
    <source>
        <dbReference type="PROSITE" id="PS01031"/>
    </source>
</evidence>
<evidence type="ECO:0000256" key="3">
    <source>
        <dbReference type="RuleBase" id="RU003616"/>
    </source>
</evidence>
<dbReference type="InterPro" id="IPR002068">
    <property type="entry name" value="A-crystallin/Hsp20_dom"/>
</dbReference>
<evidence type="ECO:0000256" key="1">
    <source>
        <dbReference type="ARBA" id="ARBA00023016"/>
    </source>
</evidence>
<keyword evidence="1" id="KW-0346">Stress response</keyword>
<dbReference type="EMBL" id="CAJGYM010000020">
    <property type="protein sequence ID" value="CAD6191290.1"/>
    <property type="molecule type" value="Genomic_DNA"/>
</dbReference>
<organism evidence="6 7">
    <name type="scientific">Caenorhabditis auriculariae</name>
    <dbReference type="NCBI Taxonomy" id="2777116"/>
    <lineage>
        <taxon>Eukaryota</taxon>
        <taxon>Metazoa</taxon>
        <taxon>Ecdysozoa</taxon>
        <taxon>Nematoda</taxon>
        <taxon>Chromadorea</taxon>
        <taxon>Rhabditida</taxon>
        <taxon>Rhabditina</taxon>
        <taxon>Rhabditomorpha</taxon>
        <taxon>Rhabditoidea</taxon>
        <taxon>Rhabditidae</taxon>
        <taxon>Peloderinae</taxon>
        <taxon>Caenorhabditis</taxon>
    </lineage>
</organism>
<name>A0A8S1HDA2_9PELO</name>
<dbReference type="InterPro" id="IPR001436">
    <property type="entry name" value="Alpha-crystallin/sHSP_animal"/>
</dbReference>
<protein>
    <recommendedName>
        <fullName evidence="5">SHSP domain-containing protein</fullName>
    </recommendedName>
</protein>
<evidence type="ECO:0000256" key="4">
    <source>
        <dbReference type="SAM" id="MobiDB-lite"/>
    </source>
</evidence>
<dbReference type="PANTHER" id="PTHR45640">
    <property type="entry name" value="HEAT SHOCK PROTEIN HSP-12.2-RELATED"/>
    <property type="match status" value="1"/>
</dbReference>
<dbReference type="CDD" id="cd06526">
    <property type="entry name" value="metazoan_ACD"/>
    <property type="match status" value="1"/>
</dbReference>
<dbReference type="Pfam" id="PF00011">
    <property type="entry name" value="HSP20"/>
    <property type="match status" value="1"/>
</dbReference>
<feature type="compositionally biased region" description="Polar residues" evidence="4">
    <location>
        <begin position="166"/>
        <end position="180"/>
    </location>
</feature>
<dbReference type="GO" id="GO:0005737">
    <property type="term" value="C:cytoplasm"/>
    <property type="evidence" value="ECO:0007669"/>
    <property type="project" value="TreeGrafter"/>
</dbReference>
<evidence type="ECO:0000313" key="6">
    <source>
        <dbReference type="EMBL" id="CAD6191290.1"/>
    </source>
</evidence>
<dbReference type="GO" id="GO:0005634">
    <property type="term" value="C:nucleus"/>
    <property type="evidence" value="ECO:0007669"/>
    <property type="project" value="TreeGrafter"/>
</dbReference>
<feature type="domain" description="SHSP" evidence="5">
    <location>
        <begin position="59"/>
        <end position="168"/>
    </location>
</feature>
<comment type="similarity">
    <text evidence="2 3">Belongs to the small heat shock protein (HSP20) family.</text>
</comment>
<accession>A0A8S1HDA2</accession>
<comment type="caution">
    <text evidence="6">The sequence shown here is derived from an EMBL/GenBank/DDBJ whole genome shotgun (WGS) entry which is preliminary data.</text>
</comment>
<dbReference type="GO" id="GO:0051082">
    <property type="term" value="F:unfolded protein binding"/>
    <property type="evidence" value="ECO:0007669"/>
    <property type="project" value="TreeGrafter"/>
</dbReference>
<dbReference type="OrthoDB" id="1431247at2759"/>
<dbReference type="GO" id="GO:0042026">
    <property type="term" value="P:protein refolding"/>
    <property type="evidence" value="ECO:0007669"/>
    <property type="project" value="TreeGrafter"/>
</dbReference>
<gene>
    <name evidence="6" type="ORF">CAUJ_LOCUS7209</name>
</gene>
<proteinExistence type="inferred from homology"/>
<dbReference type="Gene3D" id="2.60.40.790">
    <property type="match status" value="1"/>
</dbReference>
<dbReference type="PANTHER" id="PTHR45640:SF13">
    <property type="entry name" value="HEAT SHOCK PROTEIN 22-RELATED"/>
    <property type="match status" value="1"/>
</dbReference>
<dbReference type="PRINTS" id="PR00299">
    <property type="entry name" value="ACRYSTALLIN"/>
</dbReference>
<feature type="region of interest" description="Disordered" evidence="4">
    <location>
        <begin position="166"/>
        <end position="188"/>
    </location>
</feature>
<keyword evidence="7" id="KW-1185">Reference proteome</keyword>
<dbReference type="GO" id="GO:0009408">
    <property type="term" value="P:response to heat"/>
    <property type="evidence" value="ECO:0007669"/>
    <property type="project" value="TreeGrafter"/>
</dbReference>
<dbReference type="Proteomes" id="UP000835052">
    <property type="component" value="Unassembled WGS sequence"/>
</dbReference>
<sequence length="188" mass="20677">MASYNSTSSYNRTYEKKVIEEAPRVRITTQTHTPFIGGIGLPMQELKIQGLSPFIPTSGLQFHGSGQVSSFHATDDSFFASLDVSAYDDDLMKVSVVGQQIVVEAHQSEKSDEMGTIERTFTRKFALPKNVQPESVTSQLTTDGILTIKALPPNKETTPARQIQIKIVNNNPQEASNESAKTTEGEQK</sequence>
<dbReference type="InterPro" id="IPR008978">
    <property type="entry name" value="HSP20-like_chaperone"/>
</dbReference>